<dbReference type="EMBL" id="GL348717">
    <property type="protein sequence ID" value="EFH52217.1"/>
    <property type="molecule type" value="Genomic_DNA"/>
</dbReference>
<reference evidence="2" key="1">
    <citation type="journal article" date="2011" name="Nat. Genet.">
        <title>The Arabidopsis lyrata genome sequence and the basis of rapid genome size change.</title>
        <authorList>
            <person name="Hu T.T."/>
            <person name="Pattyn P."/>
            <person name="Bakker E.G."/>
            <person name="Cao J."/>
            <person name="Cheng J.-F."/>
            <person name="Clark R.M."/>
            <person name="Fahlgren N."/>
            <person name="Fawcett J.A."/>
            <person name="Grimwood J."/>
            <person name="Gundlach H."/>
            <person name="Haberer G."/>
            <person name="Hollister J.D."/>
            <person name="Ossowski S."/>
            <person name="Ottilar R.P."/>
            <person name="Salamov A.A."/>
            <person name="Schneeberger K."/>
            <person name="Spannagl M."/>
            <person name="Wang X."/>
            <person name="Yang L."/>
            <person name="Nasrallah M.E."/>
            <person name="Bergelson J."/>
            <person name="Carrington J.C."/>
            <person name="Gaut B.S."/>
            <person name="Schmutz J."/>
            <person name="Mayer K.F.X."/>
            <person name="Van de Peer Y."/>
            <person name="Grigoriev I.V."/>
            <person name="Nordborg M."/>
            <person name="Weigel D."/>
            <person name="Guo Y.-L."/>
        </authorList>
    </citation>
    <scope>NUCLEOTIDE SEQUENCE [LARGE SCALE GENOMIC DNA]</scope>
    <source>
        <strain evidence="2">cv. MN47</strain>
    </source>
</reference>
<dbReference type="Proteomes" id="UP000008694">
    <property type="component" value="Unassembled WGS sequence"/>
</dbReference>
<name>D7LSG3_ARALL</name>
<dbReference type="Gramene" id="scaffold_501907.1">
    <property type="protein sequence ID" value="scaffold_501907.1"/>
    <property type="gene ID" value="scaffold_501907.1"/>
</dbReference>
<protein>
    <submittedName>
        <fullName evidence="1">Predicted protein</fullName>
    </submittedName>
</protein>
<gene>
    <name evidence="1" type="ORF">ARALYDRAFT_906203</name>
</gene>
<organism evidence="2">
    <name type="scientific">Arabidopsis lyrata subsp. lyrata</name>
    <name type="common">Lyre-leaved rock-cress</name>
    <dbReference type="NCBI Taxonomy" id="81972"/>
    <lineage>
        <taxon>Eukaryota</taxon>
        <taxon>Viridiplantae</taxon>
        <taxon>Streptophyta</taxon>
        <taxon>Embryophyta</taxon>
        <taxon>Tracheophyta</taxon>
        <taxon>Spermatophyta</taxon>
        <taxon>Magnoliopsida</taxon>
        <taxon>eudicotyledons</taxon>
        <taxon>Gunneridae</taxon>
        <taxon>Pentapetalae</taxon>
        <taxon>rosids</taxon>
        <taxon>malvids</taxon>
        <taxon>Brassicales</taxon>
        <taxon>Brassicaceae</taxon>
        <taxon>Camelineae</taxon>
        <taxon>Arabidopsis</taxon>
    </lineage>
</organism>
<sequence length="74" mass="8520">MSSSNPFNYFRSWMDQPMRDPVTELLTPEYAQGLKQFMAFAANQPSYSCISSLDALIWGRVYAGVQSLVYAWRE</sequence>
<evidence type="ECO:0000313" key="1">
    <source>
        <dbReference type="EMBL" id="EFH52217.1"/>
    </source>
</evidence>
<dbReference type="AlphaFoldDB" id="D7LSG3"/>
<dbReference type="HOGENOM" id="CLU_2691132_0_0_1"/>
<evidence type="ECO:0000313" key="2">
    <source>
        <dbReference type="Proteomes" id="UP000008694"/>
    </source>
</evidence>
<accession>D7LSG3</accession>
<proteinExistence type="predicted"/>
<keyword evidence="2" id="KW-1185">Reference proteome</keyword>